<comment type="caution">
    <text evidence="2">The sequence shown here is derived from an EMBL/GenBank/DDBJ whole genome shotgun (WGS) entry which is preliminary data.</text>
</comment>
<feature type="compositionally biased region" description="Polar residues" evidence="1">
    <location>
        <begin position="88"/>
        <end position="98"/>
    </location>
</feature>
<dbReference type="EMBL" id="JAAXZB010000001">
    <property type="protein sequence ID" value="NKW09812.1"/>
    <property type="molecule type" value="Genomic_DNA"/>
</dbReference>
<proteinExistence type="predicted"/>
<evidence type="ECO:0000313" key="3">
    <source>
        <dbReference type="Proteomes" id="UP000558475"/>
    </source>
</evidence>
<name>A0A7X6JAE6_9HYPH</name>
<gene>
    <name evidence="2" type="ORF">HGG76_10390</name>
</gene>
<sequence>MVDTIDRDSIIKSLQIILQTEGFRENADLWDISILGPVIIAMTDRSQYLDRADFVSFLDLYEIWDAIDGVEAENKRRIGNGLPGSASVKASGSTFLPR</sequence>
<reference evidence="2 3" key="1">
    <citation type="submission" date="2020-04" db="EMBL/GenBank/DDBJ databases">
        <title>Whole genome sequencing of clinical and environmental type strains of Ochrobactrum.</title>
        <authorList>
            <person name="Dharne M."/>
        </authorList>
    </citation>
    <scope>NUCLEOTIDE SEQUENCE [LARGE SCALE GENOMIC DNA]</scope>
    <source>
        <strain evidence="2 3">DSM 13340</strain>
    </source>
</reference>
<evidence type="ECO:0000313" key="2">
    <source>
        <dbReference type="EMBL" id="NKW09812.1"/>
    </source>
</evidence>
<feature type="region of interest" description="Disordered" evidence="1">
    <location>
        <begin position="78"/>
        <end position="98"/>
    </location>
</feature>
<dbReference type="AlphaFoldDB" id="A0A7X6JAE6"/>
<organism evidence="2 3">
    <name type="scientific">Brucella tritici</name>
    <dbReference type="NCBI Taxonomy" id="94626"/>
    <lineage>
        <taxon>Bacteria</taxon>
        <taxon>Pseudomonadati</taxon>
        <taxon>Pseudomonadota</taxon>
        <taxon>Alphaproteobacteria</taxon>
        <taxon>Hyphomicrobiales</taxon>
        <taxon>Brucellaceae</taxon>
        <taxon>Brucella/Ochrobactrum group</taxon>
        <taxon>Brucella</taxon>
    </lineage>
</organism>
<dbReference type="Proteomes" id="UP000558475">
    <property type="component" value="Unassembled WGS sequence"/>
</dbReference>
<evidence type="ECO:0000256" key="1">
    <source>
        <dbReference type="SAM" id="MobiDB-lite"/>
    </source>
</evidence>
<accession>A0A7X6JAE6</accession>
<protein>
    <submittedName>
        <fullName evidence="2">Uncharacterized protein</fullName>
    </submittedName>
</protein>